<dbReference type="Proteomes" id="UP000811246">
    <property type="component" value="Chromosome 6"/>
</dbReference>
<feature type="signal peptide" evidence="2">
    <location>
        <begin position="1"/>
        <end position="27"/>
    </location>
</feature>
<keyword evidence="2" id="KW-0732">Signal</keyword>
<name>A0A8T1Q9H9_CARIL</name>
<dbReference type="Proteomes" id="UP000811609">
    <property type="component" value="Chromosome 6"/>
</dbReference>
<evidence type="ECO:0000313" key="4">
    <source>
        <dbReference type="EMBL" id="KAG6708536.1"/>
    </source>
</evidence>
<organism evidence="3 5">
    <name type="scientific">Carya illinoinensis</name>
    <name type="common">Pecan</name>
    <dbReference type="NCBI Taxonomy" id="32201"/>
    <lineage>
        <taxon>Eukaryota</taxon>
        <taxon>Viridiplantae</taxon>
        <taxon>Streptophyta</taxon>
        <taxon>Embryophyta</taxon>
        <taxon>Tracheophyta</taxon>
        <taxon>Spermatophyta</taxon>
        <taxon>Magnoliopsida</taxon>
        <taxon>eudicotyledons</taxon>
        <taxon>Gunneridae</taxon>
        <taxon>Pentapetalae</taxon>
        <taxon>rosids</taxon>
        <taxon>fabids</taxon>
        <taxon>Fagales</taxon>
        <taxon>Juglandaceae</taxon>
        <taxon>Carya</taxon>
    </lineage>
</organism>
<feature type="compositionally biased region" description="Basic and acidic residues" evidence="1">
    <location>
        <begin position="59"/>
        <end position="80"/>
    </location>
</feature>
<dbReference type="AlphaFoldDB" id="A0A8T1Q9H9"/>
<proteinExistence type="predicted"/>
<evidence type="ECO:0000313" key="5">
    <source>
        <dbReference type="Proteomes" id="UP000811609"/>
    </source>
</evidence>
<feature type="chain" id="PRO_5035857230" evidence="2">
    <location>
        <begin position="28"/>
        <end position="94"/>
    </location>
</feature>
<evidence type="ECO:0000256" key="2">
    <source>
        <dbReference type="SAM" id="SignalP"/>
    </source>
</evidence>
<dbReference type="EMBL" id="CM031830">
    <property type="protein sequence ID" value="KAG6708536.1"/>
    <property type="molecule type" value="Genomic_DNA"/>
</dbReference>
<dbReference type="PANTHER" id="PTHR36726">
    <property type="entry name" value="CLAVATA3/ESR (CLE)-RELATED PROTEIN 45"/>
    <property type="match status" value="1"/>
</dbReference>
<keyword evidence="5" id="KW-1185">Reference proteome</keyword>
<evidence type="ECO:0000313" key="3">
    <source>
        <dbReference type="EMBL" id="KAG6651049.1"/>
    </source>
</evidence>
<sequence>MVFRAHRGLILLICIGFLAIQPDKISGLRSIDLALKQGHEDCGIMARNPRGLESLAMEERNTEKMSAHANKKFDANESSKRRVQRGSDPIHNRS</sequence>
<gene>
    <name evidence="3" type="ORF">CIPAW_06G085100</name>
    <name evidence="4" type="ORF">I3842_06G085600</name>
</gene>
<protein>
    <submittedName>
        <fullName evidence="3">Uncharacterized protein</fullName>
    </submittedName>
</protein>
<reference evidence="4" key="2">
    <citation type="submission" date="2021-01" db="EMBL/GenBank/DDBJ databases">
        <authorList>
            <person name="Lovell J.T."/>
            <person name="Bentley N."/>
            <person name="Bhattarai G."/>
            <person name="Jenkins J.W."/>
            <person name="Sreedasyam A."/>
            <person name="Alarcon Y."/>
            <person name="Bock C."/>
            <person name="Boston L."/>
            <person name="Carlson J."/>
            <person name="Cervantes K."/>
            <person name="Clermont K."/>
            <person name="Krom N."/>
            <person name="Kubenka K."/>
            <person name="Mamidi S."/>
            <person name="Mattison C."/>
            <person name="Monteros M."/>
            <person name="Pisani C."/>
            <person name="Plott C."/>
            <person name="Rajasekar S."/>
            <person name="Rhein H.S."/>
            <person name="Rohla C."/>
            <person name="Song M."/>
            <person name="Hilaire R.S."/>
            <person name="Shu S."/>
            <person name="Wells L."/>
            <person name="Wang X."/>
            <person name="Webber J."/>
            <person name="Heerema R.J."/>
            <person name="Klein P."/>
            <person name="Conner P."/>
            <person name="Grauke L."/>
            <person name="Grimwood J."/>
            <person name="Schmutz J."/>
            <person name="Randall J.J."/>
        </authorList>
    </citation>
    <scope>NUCLEOTIDE SEQUENCE</scope>
    <source>
        <tissue evidence="4">Leaf</tissue>
    </source>
</reference>
<comment type="caution">
    <text evidence="3">The sequence shown here is derived from an EMBL/GenBank/DDBJ whole genome shotgun (WGS) entry which is preliminary data.</text>
</comment>
<feature type="region of interest" description="Disordered" evidence="1">
    <location>
        <begin position="59"/>
        <end position="94"/>
    </location>
</feature>
<dbReference type="PANTHER" id="PTHR36726:SF4">
    <property type="entry name" value="CLAVATA3_ESR (CLE)-RELATED PROTEIN 45"/>
    <property type="match status" value="1"/>
</dbReference>
<dbReference type="EMBL" id="CM031814">
    <property type="protein sequence ID" value="KAG6651049.1"/>
    <property type="molecule type" value="Genomic_DNA"/>
</dbReference>
<evidence type="ECO:0000256" key="1">
    <source>
        <dbReference type="SAM" id="MobiDB-lite"/>
    </source>
</evidence>
<reference evidence="3" key="1">
    <citation type="submission" date="2020-12" db="EMBL/GenBank/DDBJ databases">
        <title>WGS assembly of Carya illinoinensis cv. Pawnee.</title>
        <authorList>
            <person name="Platts A."/>
            <person name="Shu S."/>
            <person name="Wright S."/>
            <person name="Barry K."/>
            <person name="Edger P."/>
            <person name="Pires J.C."/>
            <person name="Schmutz J."/>
        </authorList>
    </citation>
    <scope>NUCLEOTIDE SEQUENCE</scope>
    <source>
        <tissue evidence="3">Leaf</tissue>
    </source>
</reference>
<accession>A0A8T1Q9H9</accession>
<dbReference type="InterPro" id="IPR038821">
    <property type="entry name" value="CLE45-like"/>
</dbReference>